<dbReference type="InterPro" id="IPR036188">
    <property type="entry name" value="FAD/NAD-bd_sf"/>
</dbReference>
<comment type="caution">
    <text evidence="2">The sequence shown here is derived from an EMBL/GenBank/DDBJ whole genome shotgun (WGS) entry which is preliminary data.</text>
</comment>
<keyword evidence="4" id="KW-1185">Reference proteome</keyword>
<evidence type="ECO:0000313" key="3">
    <source>
        <dbReference type="Proteomes" id="UP000517759"/>
    </source>
</evidence>
<dbReference type="PANTHER" id="PTHR43747">
    <property type="entry name" value="FAD-BINDING PROTEIN"/>
    <property type="match status" value="1"/>
</dbReference>
<gene>
    <name evidence="1" type="ORF">GCM10007884_16080</name>
    <name evidence="2" type="ORF">GGR33_003965</name>
</gene>
<dbReference type="Proteomes" id="UP000517759">
    <property type="component" value="Unassembled WGS sequence"/>
</dbReference>
<dbReference type="Pfam" id="PF04820">
    <property type="entry name" value="Trp_halogenase"/>
    <property type="match status" value="1"/>
</dbReference>
<reference evidence="1" key="1">
    <citation type="journal article" date="2014" name="Int. J. Syst. Evol. Microbiol.">
        <title>Complete genome of a new Firmicutes species belonging to the dominant human colonic microbiota ('Ruminococcus bicirculans') reveals two chromosomes and a selective capacity to utilize plant glucans.</title>
        <authorList>
            <consortium name="NISC Comparative Sequencing Program"/>
            <person name="Wegmann U."/>
            <person name="Louis P."/>
            <person name="Goesmann A."/>
            <person name="Henrissat B."/>
            <person name="Duncan S.H."/>
            <person name="Flint H.J."/>
        </authorList>
    </citation>
    <scope>NUCLEOTIDE SEQUENCE</scope>
    <source>
        <strain evidence="1">NBRC 107710</strain>
    </source>
</reference>
<keyword evidence="2" id="KW-0560">Oxidoreductase</keyword>
<evidence type="ECO:0000313" key="1">
    <source>
        <dbReference type="EMBL" id="GLS43623.1"/>
    </source>
</evidence>
<proteinExistence type="predicted"/>
<dbReference type="Gene3D" id="3.50.50.60">
    <property type="entry name" value="FAD/NAD(P)-binding domain"/>
    <property type="match status" value="1"/>
</dbReference>
<dbReference type="SUPFAM" id="SSF51905">
    <property type="entry name" value="FAD/NAD(P)-binding domain"/>
    <property type="match status" value="1"/>
</dbReference>
<evidence type="ECO:0000313" key="2">
    <source>
        <dbReference type="EMBL" id="MBB3904446.1"/>
    </source>
</evidence>
<dbReference type="InterPro" id="IPR006905">
    <property type="entry name" value="Flavin_halogenase"/>
</dbReference>
<dbReference type="PANTHER" id="PTHR43747:SF4">
    <property type="entry name" value="FLAVIN-DEPENDENT TRYPTOPHAN HALOGENASE"/>
    <property type="match status" value="1"/>
</dbReference>
<evidence type="ECO:0000313" key="4">
    <source>
        <dbReference type="Proteomes" id="UP001156881"/>
    </source>
</evidence>
<reference evidence="4" key="2">
    <citation type="journal article" date="2019" name="Int. J. Syst. Evol. Microbiol.">
        <title>The Global Catalogue of Microorganisms (GCM) 10K type strain sequencing project: providing services to taxonomists for standard genome sequencing and annotation.</title>
        <authorList>
            <consortium name="The Broad Institute Genomics Platform"/>
            <consortium name="The Broad Institute Genome Sequencing Center for Infectious Disease"/>
            <person name="Wu L."/>
            <person name="Ma J."/>
        </authorList>
    </citation>
    <scope>NUCLEOTIDE SEQUENCE [LARGE SCALE GENOMIC DNA]</scope>
    <source>
        <strain evidence="4">NBRC 107710</strain>
    </source>
</reference>
<dbReference type="InterPro" id="IPR050816">
    <property type="entry name" value="Flavin-dep_Halogenase_NPB"/>
</dbReference>
<dbReference type="GO" id="GO:0004497">
    <property type="term" value="F:monooxygenase activity"/>
    <property type="evidence" value="ECO:0007669"/>
    <property type="project" value="InterPro"/>
</dbReference>
<dbReference type="Proteomes" id="UP001156881">
    <property type="component" value="Unassembled WGS sequence"/>
</dbReference>
<accession>A0A7W6F8T2</accession>
<organism evidence="2 3">
    <name type="scientific">Methylobacterium brachythecii</name>
    <dbReference type="NCBI Taxonomy" id="1176177"/>
    <lineage>
        <taxon>Bacteria</taxon>
        <taxon>Pseudomonadati</taxon>
        <taxon>Pseudomonadota</taxon>
        <taxon>Alphaproteobacteria</taxon>
        <taxon>Hyphomicrobiales</taxon>
        <taxon>Methylobacteriaceae</taxon>
        <taxon>Methylobacterium</taxon>
    </lineage>
</organism>
<reference evidence="1" key="4">
    <citation type="submission" date="2023-01" db="EMBL/GenBank/DDBJ databases">
        <title>Draft genome sequence of Methylobacterium brachythecii strain NBRC 107710.</title>
        <authorList>
            <person name="Sun Q."/>
            <person name="Mori K."/>
        </authorList>
    </citation>
    <scope>NUCLEOTIDE SEQUENCE</scope>
    <source>
        <strain evidence="1">NBRC 107710</strain>
    </source>
</reference>
<dbReference type="AlphaFoldDB" id="A0A7W6F8T2"/>
<protein>
    <submittedName>
        <fullName evidence="2">Tryptophan halogenase</fullName>
        <ecNumber evidence="2">1.14.19.9</ecNumber>
    </submittedName>
</protein>
<name>A0A7W6F8T2_9HYPH</name>
<sequence>MIGSSRAASPRLVIAGGGPAAWIAAVYLRRILRRADWPVTVIGPPPPAAPTGALATRPGFTRFLRGFDIDETIFMRRCSAGYRLASRFEHWFEAGQRHWHPFGACGPRVNGRDLFHYWLRSRAEGGSAEAYAEYAPQTLAAAAGCGPRPEAGTSSIVESSGYGYHLDRSSLIRFLRDIALSEGVRAVPGRVRDAARDQAGNLRVLRLDSGAAVEGDLFIDATGTTGQLIEQVLAEPWFPGAPVPDRFASLSAELDPAMPAYTTYTGLPEGWIASLPLAGRTEWFLAYDSASATPDAAEAGLRAATGSSDGIVHGQIRSGQRRQPWQHNVVALGAAAGAVDPLHGFGLDLVLAALGAFVDYLPRSVDSEALARAYCTRMNRLHDEASEALAAHYGLGRRTEPFWAAARATPLPQRLAERLDLYELSGHIEGRDEGLFGESEHYLLLAGAGFLPRRPFAPVDMADVRELPRFLGDIRARSAQVAGTMARHDRLLEAIHGRRVQPTGSQNVRVASAEVPATGPANLRRTPDGARLADLVAGLNQPFGYERSVKASPAGLQIDRFLVSLHRTSLGLEPGRVLDRLAAKLAMPEPERREAATLIDGADLLHLGHEDGPSGALYKLYVEWSARTDAAWRAGEGGEPLLVHRAYKWNPHGSAPPVVTLYHWPRVREPDQIAARMTSMAAGWGDVGAGVLAAGYAMLRLAQEQGTGAIHFLEACEERGPRLSYDLNLYACGLTVATAEPILGPALKGMGIPATAVTATLAERRTESLGHLAGGVGRDGQPFLTVYSGMAGA</sequence>
<dbReference type="EC" id="1.14.19.9" evidence="2"/>
<dbReference type="RefSeq" id="WP_183508288.1">
    <property type="nucleotide sequence ID" value="NZ_BSPG01000006.1"/>
</dbReference>
<reference evidence="2 3" key="3">
    <citation type="submission" date="2020-08" db="EMBL/GenBank/DDBJ databases">
        <title>Genomic Encyclopedia of Type Strains, Phase IV (KMG-IV): sequencing the most valuable type-strain genomes for metagenomic binning, comparative biology and taxonomic classification.</title>
        <authorList>
            <person name="Goeker M."/>
        </authorList>
    </citation>
    <scope>NUCLEOTIDE SEQUENCE [LARGE SCALE GENOMIC DNA]</scope>
    <source>
        <strain evidence="2 3">DSM 24105</strain>
    </source>
</reference>
<dbReference type="EMBL" id="JACIDN010000007">
    <property type="protein sequence ID" value="MBB3904446.1"/>
    <property type="molecule type" value="Genomic_DNA"/>
</dbReference>
<dbReference type="EMBL" id="BSPG01000006">
    <property type="protein sequence ID" value="GLS43623.1"/>
    <property type="molecule type" value="Genomic_DNA"/>
</dbReference>